<dbReference type="Pfam" id="PF00067">
    <property type="entry name" value="p450"/>
    <property type="match status" value="1"/>
</dbReference>
<keyword evidence="3 6" id="KW-0349">Heme</keyword>
<comment type="cofactor">
    <cofactor evidence="1">
        <name>heme</name>
        <dbReference type="ChEBI" id="CHEBI:30413"/>
    </cofactor>
</comment>
<dbReference type="InterPro" id="IPR017972">
    <property type="entry name" value="Cyt_P450_CS"/>
</dbReference>
<feature type="transmembrane region" description="Helical" evidence="7">
    <location>
        <begin position="13"/>
        <end position="38"/>
    </location>
</feature>
<evidence type="ECO:0000256" key="2">
    <source>
        <dbReference type="ARBA" id="ARBA00010617"/>
    </source>
</evidence>
<comment type="caution">
    <text evidence="8">The sequence shown here is derived from an EMBL/GenBank/DDBJ whole genome shotgun (WGS) entry which is preliminary data.</text>
</comment>
<comment type="similarity">
    <text evidence="2 6">Belongs to the cytochrome P450 family.</text>
</comment>
<dbReference type="PRINTS" id="PR00463">
    <property type="entry name" value="EP450I"/>
</dbReference>
<evidence type="ECO:0000256" key="5">
    <source>
        <dbReference type="ARBA" id="ARBA00023004"/>
    </source>
</evidence>
<dbReference type="SUPFAM" id="SSF48264">
    <property type="entry name" value="Cytochrome P450"/>
    <property type="match status" value="1"/>
</dbReference>
<accession>A0ABR0SIL8</accession>
<dbReference type="InterPro" id="IPR050121">
    <property type="entry name" value="Cytochrome_P450_monoxygenase"/>
</dbReference>
<dbReference type="InterPro" id="IPR001128">
    <property type="entry name" value="Cyt_P450"/>
</dbReference>
<keyword evidence="6" id="KW-0560">Oxidoreductase</keyword>
<dbReference type="EMBL" id="JAVFKD010000013">
    <property type="protein sequence ID" value="KAK5991682.1"/>
    <property type="molecule type" value="Genomic_DNA"/>
</dbReference>
<evidence type="ECO:0000313" key="8">
    <source>
        <dbReference type="EMBL" id="KAK5991682.1"/>
    </source>
</evidence>
<dbReference type="PROSITE" id="PS00086">
    <property type="entry name" value="CYTOCHROME_P450"/>
    <property type="match status" value="1"/>
</dbReference>
<keyword evidence="7" id="KW-0812">Transmembrane</keyword>
<dbReference type="Proteomes" id="UP001338125">
    <property type="component" value="Unassembled WGS sequence"/>
</dbReference>
<reference evidence="8 9" key="1">
    <citation type="submission" date="2024-01" db="EMBL/GenBank/DDBJ databases">
        <title>Complete genome of Cladobotryum mycophilum ATHUM6906.</title>
        <authorList>
            <person name="Christinaki A.C."/>
            <person name="Myridakis A.I."/>
            <person name="Kouvelis V.N."/>
        </authorList>
    </citation>
    <scope>NUCLEOTIDE SEQUENCE [LARGE SCALE GENOMIC DNA]</scope>
    <source>
        <strain evidence="8 9">ATHUM6906</strain>
    </source>
</reference>
<keyword evidence="4 6" id="KW-0479">Metal-binding</keyword>
<gene>
    <name evidence="8" type="ORF">PT974_07715</name>
</gene>
<evidence type="ECO:0000256" key="6">
    <source>
        <dbReference type="RuleBase" id="RU000461"/>
    </source>
</evidence>
<dbReference type="PANTHER" id="PTHR24305:SF210">
    <property type="entry name" value="CYTOCHROME P450 MONOOXYGENASE ASQL-RELATED"/>
    <property type="match status" value="1"/>
</dbReference>
<proteinExistence type="inferred from homology"/>
<keyword evidence="9" id="KW-1185">Reference proteome</keyword>
<evidence type="ECO:0000256" key="1">
    <source>
        <dbReference type="ARBA" id="ARBA00001971"/>
    </source>
</evidence>
<sequence>MSRGMADPVASSIFSQVLLTASPLLLYPLGVIIYNIYFHPLSKYPGSKSWAATYVPYIKNLLNYTLVSSLSDIHEQYGDVVRVGPNEVSFATEEAWRDIYDYRPGHKETIKDPTWYIAVDGAPQNIVTTRDPKVRARMRKFLGYSFTEAALKDQAPIIEGHTDLFISRLRDMDKGAGALADMTDWINFLAVDIIGDLAFGESFGCLESSGYHLWVQTLYSFIEGMVFAASARYYPWVSVIIEKFFLPKSVMDAQKRHVDFANEKINKRLDLQTSRPDFLTPFLKHDPDFERMSKGEIQSTFAMIIPAGSENQATVICGILNQLTKYTDKLAKLEKVIRERFQAEDDISIESTTDIPYLDAVISEGLRLCNPVCGGLPRTVPPGGDIYAGKYLPEGTKLTVRPYILRRSSKNFARATEFHPERWLPDRPEEFANDNFEVSKPFSTGPTGCLGKPLAWAEMRLFISRLVWAFDLSVDPDRALDWNKVRILMNVEKGPMWMRLKARRT</sequence>
<evidence type="ECO:0000256" key="3">
    <source>
        <dbReference type="ARBA" id="ARBA00022617"/>
    </source>
</evidence>
<dbReference type="InterPro" id="IPR002401">
    <property type="entry name" value="Cyt_P450_E_grp-I"/>
</dbReference>
<evidence type="ECO:0000256" key="7">
    <source>
        <dbReference type="SAM" id="Phobius"/>
    </source>
</evidence>
<protein>
    <submittedName>
        <fullName evidence="8">Cytochrome P450 monooxygenase astJ</fullName>
    </submittedName>
</protein>
<dbReference type="InterPro" id="IPR036396">
    <property type="entry name" value="Cyt_P450_sf"/>
</dbReference>
<dbReference type="GO" id="GO:0004497">
    <property type="term" value="F:monooxygenase activity"/>
    <property type="evidence" value="ECO:0007669"/>
    <property type="project" value="UniProtKB-KW"/>
</dbReference>
<evidence type="ECO:0000313" key="9">
    <source>
        <dbReference type="Proteomes" id="UP001338125"/>
    </source>
</evidence>
<name>A0ABR0SIL8_9HYPO</name>
<keyword evidence="5 6" id="KW-0408">Iron</keyword>
<keyword evidence="6 8" id="KW-0503">Monooxygenase</keyword>
<evidence type="ECO:0000256" key="4">
    <source>
        <dbReference type="ARBA" id="ARBA00022723"/>
    </source>
</evidence>
<keyword evidence="7" id="KW-1133">Transmembrane helix</keyword>
<dbReference type="CDD" id="cd11058">
    <property type="entry name" value="CYP60B-like"/>
    <property type="match status" value="1"/>
</dbReference>
<dbReference type="PANTHER" id="PTHR24305">
    <property type="entry name" value="CYTOCHROME P450"/>
    <property type="match status" value="1"/>
</dbReference>
<organism evidence="8 9">
    <name type="scientific">Cladobotryum mycophilum</name>
    <dbReference type="NCBI Taxonomy" id="491253"/>
    <lineage>
        <taxon>Eukaryota</taxon>
        <taxon>Fungi</taxon>
        <taxon>Dikarya</taxon>
        <taxon>Ascomycota</taxon>
        <taxon>Pezizomycotina</taxon>
        <taxon>Sordariomycetes</taxon>
        <taxon>Hypocreomycetidae</taxon>
        <taxon>Hypocreales</taxon>
        <taxon>Hypocreaceae</taxon>
        <taxon>Cladobotryum</taxon>
    </lineage>
</organism>
<keyword evidence="7" id="KW-0472">Membrane</keyword>
<dbReference type="Gene3D" id="1.10.630.10">
    <property type="entry name" value="Cytochrome P450"/>
    <property type="match status" value="1"/>
</dbReference>